<gene>
    <name evidence="3" type="ORF">SAMN04488136_1025</name>
</gene>
<dbReference type="InterPro" id="IPR023374">
    <property type="entry name" value="AttH-like_dom_sf"/>
</dbReference>
<name>A0A1G7WKD3_9VIBR</name>
<proteinExistence type="predicted"/>
<reference evidence="4" key="1">
    <citation type="submission" date="2016-10" db="EMBL/GenBank/DDBJ databases">
        <authorList>
            <person name="Varghese N."/>
            <person name="Submissions S."/>
        </authorList>
    </citation>
    <scope>NUCLEOTIDE SEQUENCE [LARGE SCALE GENOMIC DNA]</scope>
    <source>
        <strain evidence="4">CGMCC 1.10228</strain>
    </source>
</reference>
<evidence type="ECO:0000256" key="1">
    <source>
        <dbReference type="SAM" id="Phobius"/>
    </source>
</evidence>
<dbReference type="Gene3D" id="2.40.370.10">
    <property type="entry name" value="AttH-like domain"/>
    <property type="match status" value="2"/>
</dbReference>
<dbReference type="EMBL" id="FNDD01000002">
    <property type="protein sequence ID" value="SDG72386.1"/>
    <property type="molecule type" value="Genomic_DNA"/>
</dbReference>
<dbReference type="OrthoDB" id="9770826at2"/>
<protein>
    <submittedName>
        <fullName evidence="3">Predicted secreted hydrolase</fullName>
    </submittedName>
</protein>
<organism evidence="3 4">
    <name type="scientific">Vibrio xiamenensis</name>
    <dbReference type="NCBI Taxonomy" id="861298"/>
    <lineage>
        <taxon>Bacteria</taxon>
        <taxon>Pseudomonadati</taxon>
        <taxon>Pseudomonadota</taxon>
        <taxon>Gammaproteobacteria</taxon>
        <taxon>Vibrionales</taxon>
        <taxon>Vibrionaceae</taxon>
        <taxon>Vibrio</taxon>
    </lineage>
</organism>
<keyword evidence="1" id="KW-0472">Membrane</keyword>
<keyword evidence="4" id="KW-1185">Reference proteome</keyword>
<dbReference type="Proteomes" id="UP000198854">
    <property type="component" value="Unassembled WGS sequence"/>
</dbReference>
<dbReference type="SUPFAM" id="SSF159245">
    <property type="entry name" value="AttH-like"/>
    <property type="match status" value="1"/>
</dbReference>
<keyword evidence="1" id="KW-1133">Transmembrane helix</keyword>
<evidence type="ECO:0000313" key="3">
    <source>
        <dbReference type="EMBL" id="SDG72386.1"/>
    </source>
</evidence>
<dbReference type="PANTHER" id="PTHR38591:SF1">
    <property type="entry name" value="BLL1000 PROTEIN"/>
    <property type="match status" value="1"/>
</dbReference>
<dbReference type="RefSeq" id="WP_093268806.1">
    <property type="nucleotide sequence ID" value="NZ_FNDD01000002.1"/>
</dbReference>
<evidence type="ECO:0000313" key="4">
    <source>
        <dbReference type="Proteomes" id="UP000198854"/>
    </source>
</evidence>
<feature type="domain" description="AttH" evidence="2">
    <location>
        <begin position="77"/>
        <end position="247"/>
    </location>
</feature>
<keyword evidence="1" id="KW-0812">Transmembrane</keyword>
<dbReference type="GO" id="GO:0016787">
    <property type="term" value="F:hydrolase activity"/>
    <property type="evidence" value="ECO:0007669"/>
    <property type="project" value="UniProtKB-KW"/>
</dbReference>
<dbReference type="AlphaFoldDB" id="A0A1G7WKD3"/>
<keyword evidence="3" id="KW-0378">Hydrolase</keyword>
<dbReference type="Pfam" id="PF07143">
    <property type="entry name" value="CrtC"/>
    <property type="match status" value="1"/>
</dbReference>
<dbReference type="PANTHER" id="PTHR38591">
    <property type="entry name" value="HYDROLASE"/>
    <property type="match status" value="1"/>
</dbReference>
<feature type="transmembrane region" description="Helical" evidence="1">
    <location>
        <begin position="7"/>
        <end position="28"/>
    </location>
</feature>
<evidence type="ECO:0000259" key="2">
    <source>
        <dbReference type="Pfam" id="PF07143"/>
    </source>
</evidence>
<dbReference type="Pfam" id="PF17186">
    <property type="entry name" value="Lipocalin_9"/>
    <property type="match status" value="1"/>
</dbReference>
<dbReference type="InterPro" id="IPR010791">
    <property type="entry name" value="AttH_dom"/>
</dbReference>
<sequence>MRRNFKILILIVAVIGFVSVAAFGWLYWQKTSHTELPSLNEYESVLTTSNKSVFEPVLPNTSVELPKDFRFHDEFQHEWWHFFANVEDQRGKKYGIEWSYFRVANDESHQSGWHNPQIYISYISIASAETGIHEQRVARGGIGQAGMDVRPFRVWIDNWRWRSLGRTPFPGQFNAQSDDFSLDLNINATGPYVLPGEKGYVKKDAFLPIASYNVASPFLNVNGKLKLNNGRELDVSGQGWLSKEWGSGLLSDKQQGWDWFVLHLDDNSTLSIHRYRQKDQSPFIIGYVATNDGKYIPLNDQQIILEPLLHHILENGRTVPLEWELRVPKYGVNVRISPLNAHQWLPFVVPYWQGAIQTIGSHNSNGFMQLVGY</sequence>
<dbReference type="STRING" id="861298.SAMN04488136_1025"/>
<accession>A0A1G7WKD3</accession>